<evidence type="ECO:0000313" key="1">
    <source>
        <dbReference type="EnsemblMetazoa" id="RPRC013406-PA"/>
    </source>
</evidence>
<dbReference type="Proteomes" id="UP000015103">
    <property type="component" value="Unassembled WGS sequence"/>
</dbReference>
<dbReference type="AlphaFoldDB" id="T1IAT5"/>
<proteinExistence type="predicted"/>
<evidence type="ECO:0000313" key="2">
    <source>
        <dbReference type="Proteomes" id="UP000015103"/>
    </source>
</evidence>
<accession>T1IAT5</accession>
<dbReference type="VEuPathDB" id="VectorBase:RPRC013406"/>
<dbReference type="EMBL" id="ACPB03018704">
    <property type="status" value="NOT_ANNOTATED_CDS"/>
    <property type="molecule type" value="Genomic_DNA"/>
</dbReference>
<dbReference type="InterPro" id="IPR029071">
    <property type="entry name" value="Ubiquitin-like_domsf"/>
</dbReference>
<name>T1IAT5_RHOPR</name>
<reference evidence="1" key="1">
    <citation type="submission" date="2015-05" db="UniProtKB">
        <authorList>
            <consortium name="EnsemblMetazoa"/>
        </authorList>
    </citation>
    <scope>IDENTIFICATION</scope>
</reference>
<dbReference type="SUPFAM" id="SSF54236">
    <property type="entry name" value="Ubiquitin-like"/>
    <property type="match status" value="2"/>
</dbReference>
<dbReference type="InParanoid" id="T1IAT5"/>
<sequence>MPKRIKVKLWFHGFTKDYYFLLTIKIKRDQIFFDLISDLRELLEEDVAVFYKGDMVKPSDTPTDLELKKGDIIDVYPISSLEGLERNDLYFYHNGILLYPFYTPQSAGLQNGDTIYARLSLRTFLRVENNRKTAHYAHVSQKSGPHAYCLDPGKNPDEILAKIGQKNGLKQYSCRCDVRGSVRTAASLPNTNRI</sequence>
<protein>
    <submittedName>
        <fullName evidence="1">Uncharacterized protein</fullName>
    </submittedName>
</protein>
<dbReference type="EMBL" id="ACPB03018705">
    <property type="status" value="NOT_ANNOTATED_CDS"/>
    <property type="molecule type" value="Genomic_DNA"/>
</dbReference>
<dbReference type="CDD" id="cd01763">
    <property type="entry name" value="Ubl_SUMO_like"/>
    <property type="match status" value="1"/>
</dbReference>
<dbReference type="EnsemblMetazoa" id="RPRC013406-RA">
    <property type="protein sequence ID" value="RPRC013406-PA"/>
    <property type="gene ID" value="RPRC013406"/>
</dbReference>
<dbReference type="HOGENOM" id="CLU_1404048_0_0_1"/>
<dbReference type="EMBL" id="ACPB03018706">
    <property type="status" value="NOT_ANNOTATED_CDS"/>
    <property type="molecule type" value="Genomic_DNA"/>
</dbReference>
<dbReference type="Gene3D" id="3.10.20.90">
    <property type="entry name" value="Phosphatidylinositol 3-kinase Catalytic Subunit, Chain A, domain 1"/>
    <property type="match status" value="2"/>
</dbReference>
<organism evidence="1 2">
    <name type="scientific">Rhodnius prolixus</name>
    <name type="common">Triatomid bug</name>
    <dbReference type="NCBI Taxonomy" id="13249"/>
    <lineage>
        <taxon>Eukaryota</taxon>
        <taxon>Metazoa</taxon>
        <taxon>Ecdysozoa</taxon>
        <taxon>Arthropoda</taxon>
        <taxon>Hexapoda</taxon>
        <taxon>Insecta</taxon>
        <taxon>Pterygota</taxon>
        <taxon>Neoptera</taxon>
        <taxon>Paraneoptera</taxon>
        <taxon>Hemiptera</taxon>
        <taxon>Heteroptera</taxon>
        <taxon>Panheteroptera</taxon>
        <taxon>Cimicomorpha</taxon>
        <taxon>Reduviidae</taxon>
        <taxon>Triatominae</taxon>
        <taxon>Rhodnius</taxon>
    </lineage>
</organism>
<dbReference type="EMBL" id="ACPB03018708">
    <property type="status" value="NOT_ANNOTATED_CDS"/>
    <property type="molecule type" value="Genomic_DNA"/>
</dbReference>
<dbReference type="EMBL" id="ACPB03018707">
    <property type="status" value="NOT_ANNOTATED_CDS"/>
    <property type="molecule type" value="Genomic_DNA"/>
</dbReference>
<keyword evidence="2" id="KW-1185">Reference proteome</keyword>